<comment type="caution">
    <text evidence="6">The sequence shown here is derived from an EMBL/GenBank/DDBJ whole genome shotgun (WGS) entry which is preliminary data.</text>
</comment>
<feature type="domain" description="CCDC22 coiled-coil" evidence="4">
    <location>
        <begin position="117"/>
        <end position="466"/>
    </location>
</feature>
<dbReference type="InterPro" id="IPR048349">
    <property type="entry name" value="CCDC22_N"/>
</dbReference>
<reference evidence="6 7" key="1">
    <citation type="journal article" date="2023" name="Hortic Res">
        <title>Pangenome of water caltrop reveals structural variations and asymmetric subgenome divergence after allopolyploidization.</title>
        <authorList>
            <person name="Zhang X."/>
            <person name="Chen Y."/>
            <person name="Wang L."/>
            <person name="Yuan Y."/>
            <person name="Fang M."/>
            <person name="Shi L."/>
            <person name="Lu R."/>
            <person name="Comes H.P."/>
            <person name="Ma Y."/>
            <person name="Chen Y."/>
            <person name="Huang G."/>
            <person name="Zhou Y."/>
            <person name="Zheng Z."/>
            <person name="Qiu Y."/>
        </authorList>
    </citation>
    <scope>NUCLEOTIDE SEQUENCE [LARGE SCALE GENOMIC DNA]</scope>
    <source>
        <strain evidence="6">F231</strain>
    </source>
</reference>
<evidence type="ECO:0000256" key="3">
    <source>
        <dbReference type="SAM" id="MobiDB-lite"/>
    </source>
</evidence>
<dbReference type="GO" id="GO:0097602">
    <property type="term" value="F:cullin family protein binding"/>
    <property type="evidence" value="ECO:0007669"/>
    <property type="project" value="TreeGrafter"/>
</dbReference>
<evidence type="ECO:0000313" key="7">
    <source>
        <dbReference type="Proteomes" id="UP001346149"/>
    </source>
</evidence>
<dbReference type="GO" id="GO:2000060">
    <property type="term" value="P:positive regulation of ubiquitin-dependent protein catabolic process"/>
    <property type="evidence" value="ECO:0007669"/>
    <property type="project" value="TreeGrafter"/>
</dbReference>
<name>A0AAN7MGT8_TRANT</name>
<comment type="similarity">
    <text evidence="1">Belongs to the CCDC22 family.</text>
</comment>
<sequence length="500" mass="57069">MEEQRETLLDSLRRFGVSIPNGAASFAELLSTEALVSICAQCLNLLDGSSSFALSLPESTEERFKVCTDISAFIKSMGFVGDLSFYEFLHPSEEDTYVLIRFLVERLSESFAVGKAADNTQSNKENLSHTKFDQKLRLKAKVSESSHTDPEDVDDRSIEKADNENGSPANLVRHEKQDQTKDELEILKNGNDSVEEAGEALELASGNLINPFAHQYSKMMRCNMEEVQHEGNGLDEVLKDRAELEHLENELELLKAATEIALAVDHPCDLYIETLKGDIVAKEKSLTELELQGRAVRTTLEEKRRRLEESIYRSNRDVYEKFQRLKAVERERGSILSETQKWEEEYSSLSAQQKQQSSRKSRRSYIEQIKEITKNSRKQDVDIEKIIGDTRELQLESNSIQERLHRTYTIADETVLREAKKDQVGRQAYRLLTSIHETFEQVCDKIMVTDRVAREIAEHEKKIAEMASPSLDIDKLKSDLEAIIKENESLEQGLHGDFDN</sequence>
<dbReference type="PANTHER" id="PTHR15668:SF4">
    <property type="entry name" value="COILED-COIL DOMAIN-CONTAINING PROTEIN 22"/>
    <property type="match status" value="1"/>
</dbReference>
<organism evidence="6 7">
    <name type="scientific">Trapa natans</name>
    <name type="common">Water chestnut</name>
    <dbReference type="NCBI Taxonomy" id="22666"/>
    <lineage>
        <taxon>Eukaryota</taxon>
        <taxon>Viridiplantae</taxon>
        <taxon>Streptophyta</taxon>
        <taxon>Embryophyta</taxon>
        <taxon>Tracheophyta</taxon>
        <taxon>Spermatophyta</taxon>
        <taxon>Magnoliopsida</taxon>
        <taxon>eudicotyledons</taxon>
        <taxon>Gunneridae</taxon>
        <taxon>Pentapetalae</taxon>
        <taxon>rosids</taxon>
        <taxon>malvids</taxon>
        <taxon>Myrtales</taxon>
        <taxon>Lythraceae</taxon>
        <taxon>Trapa</taxon>
    </lineage>
</organism>
<evidence type="ECO:0000256" key="2">
    <source>
        <dbReference type="SAM" id="Coils"/>
    </source>
</evidence>
<keyword evidence="2" id="KW-0175">Coiled coil</keyword>
<dbReference type="InterPro" id="IPR008530">
    <property type="entry name" value="CCDC22"/>
</dbReference>
<feature type="coiled-coil region" evidence="2">
    <location>
        <begin position="234"/>
        <end position="292"/>
    </location>
</feature>
<evidence type="ECO:0000256" key="1">
    <source>
        <dbReference type="ARBA" id="ARBA00006438"/>
    </source>
</evidence>
<proteinExistence type="inferred from homology"/>
<evidence type="ECO:0000259" key="5">
    <source>
        <dbReference type="Pfam" id="PF21674"/>
    </source>
</evidence>
<protein>
    <recommendedName>
        <fullName evidence="8">Coiled-coil domain-containing protein 22 homolog</fullName>
    </recommendedName>
</protein>
<dbReference type="AlphaFoldDB" id="A0AAN7MGT8"/>
<gene>
    <name evidence="6" type="ORF">SAY86_003228</name>
</gene>
<dbReference type="EMBL" id="JAXQNO010000001">
    <property type="protein sequence ID" value="KAK4803411.1"/>
    <property type="molecule type" value="Genomic_DNA"/>
</dbReference>
<evidence type="ECO:0000259" key="4">
    <source>
        <dbReference type="Pfam" id="PF05667"/>
    </source>
</evidence>
<keyword evidence="7" id="KW-1185">Reference proteome</keyword>
<dbReference type="InterPro" id="IPR048348">
    <property type="entry name" value="CCDC22_CC"/>
</dbReference>
<dbReference type="Proteomes" id="UP001346149">
    <property type="component" value="Unassembled WGS sequence"/>
</dbReference>
<dbReference type="Pfam" id="PF05667">
    <property type="entry name" value="CCDC22_CC"/>
    <property type="match status" value="1"/>
</dbReference>
<accession>A0AAN7MGT8</accession>
<feature type="region of interest" description="Disordered" evidence="3">
    <location>
        <begin position="139"/>
        <end position="180"/>
    </location>
</feature>
<dbReference type="Pfam" id="PF21674">
    <property type="entry name" value="CCDC22_N"/>
    <property type="match status" value="1"/>
</dbReference>
<evidence type="ECO:0000313" key="6">
    <source>
        <dbReference type="EMBL" id="KAK4803411.1"/>
    </source>
</evidence>
<dbReference type="PANTHER" id="PTHR15668">
    <property type="entry name" value="JM1 PROTEIN"/>
    <property type="match status" value="1"/>
</dbReference>
<evidence type="ECO:0008006" key="8">
    <source>
        <dbReference type="Google" id="ProtNLM"/>
    </source>
</evidence>
<feature type="domain" description="CCDC22 N-terminal" evidence="5">
    <location>
        <begin position="1"/>
        <end position="108"/>
    </location>
</feature>
<feature type="compositionally biased region" description="Basic and acidic residues" evidence="3">
    <location>
        <begin position="139"/>
        <end position="163"/>
    </location>
</feature>